<evidence type="ECO:0008006" key="4">
    <source>
        <dbReference type="Google" id="ProtNLM"/>
    </source>
</evidence>
<keyword evidence="3" id="KW-1185">Reference proteome</keyword>
<reference evidence="2 3" key="1">
    <citation type="submission" date="2017-02" db="EMBL/GenBank/DDBJ databases">
        <authorList>
            <person name="Peterson S.W."/>
        </authorList>
    </citation>
    <scope>NUCLEOTIDE SEQUENCE [LARGE SCALE GENOMIC DNA]</scope>
    <source>
        <strain evidence="2 3">DSM 45154</strain>
    </source>
</reference>
<protein>
    <recommendedName>
        <fullName evidence="4">Secreted protein</fullName>
    </recommendedName>
</protein>
<accession>A0A1T4SCW9</accession>
<evidence type="ECO:0000256" key="1">
    <source>
        <dbReference type="SAM" id="MobiDB-lite"/>
    </source>
</evidence>
<feature type="region of interest" description="Disordered" evidence="1">
    <location>
        <begin position="26"/>
        <end position="48"/>
    </location>
</feature>
<dbReference type="Proteomes" id="UP000190637">
    <property type="component" value="Unassembled WGS sequence"/>
</dbReference>
<name>A0A1T4SCW9_9ACTN</name>
<organism evidence="2 3">
    <name type="scientific">Marinactinospora thermotolerans DSM 45154</name>
    <dbReference type="NCBI Taxonomy" id="1122192"/>
    <lineage>
        <taxon>Bacteria</taxon>
        <taxon>Bacillati</taxon>
        <taxon>Actinomycetota</taxon>
        <taxon>Actinomycetes</taxon>
        <taxon>Streptosporangiales</taxon>
        <taxon>Nocardiopsidaceae</taxon>
        <taxon>Marinactinospora</taxon>
    </lineage>
</organism>
<proteinExistence type="predicted"/>
<gene>
    <name evidence="2" type="ORF">SAMN02745673_03371</name>
</gene>
<dbReference type="EMBL" id="FUWS01000009">
    <property type="protein sequence ID" value="SKA25986.1"/>
    <property type="molecule type" value="Genomic_DNA"/>
</dbReference>
<sequence length="133" mass="14029">MIAPSSSASVSPEPADETLRFNAETMSCEPRKNSAAPGAWETAAPRTEVSEAPANLRLRDAEGTGERLLTALVVAPSGDTYRAQTQTTGTDWAEVAFPADFESAPETPASGVYTVVWTAEEEAFVSCDGFQVA</sequence>
<evidence type="ECO:0000313" key="2">
    <source>
        <dbReference type="EMBL" id="SKA25986.1"/>
    </source>
</evidence>
<dbReference type="AlphaFoldDB" id="A0A1T4SCW9"/>
<evidence type="ECO:0000313" key="3">
    <source>
        <dbReference type="Proteomes" id="UP000190637"/>
    </source>
</evidence>